<evidence type="ECO:0000256" key="8">
    <source>
        <dbReference type="SAM" id="Phobius"/>
    </source>
</evidence>
<accession>Q5B3B4</accession>
<keyword evidence="5" id="KW-0443">Lipid metabolism</keyword>
<dbReference type="GO" id="GO:0006629">
    <property type="term" value="P:lipid metabolic process"/>
    <property type="evidence" value="ECO:0007669"/>
    <property type="project" value="UniProtKB-KW"/>
</dbReference>
<evidence type="ECO:0000313" key="9">
    <source>
        <dbReference type="EMBL" id="CBF76380.1"/>
    </source>
</evidence>
<dbReference type="OrthoDB" id="3990054at2759"/>
<reference evidence="10" key="1">
    <citation type="journal article" date="2005" name="Nature">
        <title>Sequencing of Aspergillus nidulans and comparative analysis with A. fumigatus and A. oryzae.</title>
        <authorList>
            <person name="Galagan J.E."/>
            <person name="Calvo S.E."/>
            <person name="Cuomo C."/>
            <person name="Ma L.J."/>
            <person name="Wortman J.R."/>
            <person name="Batzoglou S."/>
            <person name="Lee S.I."/>
            <person name="Basturkmen M."/>
            <person name="Spevak C.C."/>
            <person name="Clutterbuck J."/>
            <person name="Kapitonov V."/>
            <person name="Jurka J."/>
            <person name="Scazzocchio C."/>
            <person name="Farman M."/>
            <person name="Butler J."/>
            <person name="Purcell S."/>
            <person name="Harris S."/>
            <person name="Braus G.H."/>
            <person name="Draht O."/>
            <person name="Busch S."/>
            <person name="D'Enfert C."/>
            <person name="Bouchier C."/>
            <person name="Goldman G.H."/>
            <person name="Bell-Pedersen D."/>
            <person name="Griffiths-Jones S."/>
            <person name="Doonan J.H."/>
            <person name="Yu J."/>
            <person name="Vienken K."/>
            <person name="Pain A."/>
            <person name="Freitag M."/>
            <person name="Selker E.U."/>
            <person name="Archer D.B."/>
            <person name="Penalva M.A."/>
            <person name="Oakley B.R."/>
            <person name="Momany M."/>
            <person name="Tanaka T."/>
            <person name="Kumagai T."/>
            <person name="Asai K."/>
            <person name="Machida M."/>
            <person name="Nierman W.C."/>
            <person name="Denning D.W."/>
            <person name="Caddick M."/>
            <person name="Hynes M."/>
            <person name="Paoletti M."/>
            <person name="Fischer R."/>
            <person name="Miller B."/>
            <person name="Dyer P."/>
            <person name="Sachs M.S."/>
            <person name="Osmani S.A."/>
            <person name="Birren B.W."/>
        </authorList>
    </citation>
    <scope>NUCLEOTIDE SEQUENCE [LARGE SCALE GENOMIC DNA]</scope>
    <source>
        <strain evidence="10">FGSC A4 / ATCC 38163 / CBS 112.46 / NRRL 194 / M139</strain>
    </source>
</reference>
<comment type="subcellular location">
    <subcellularLocation>
        <location evidence="1">Endoplasmic reticulum membrane</location>
        <topology evidence="1">Multi-pass membrane protein</topology>
    </subcellularLocation>
</comment>
<evidence type="ECO:0000256" key="5">
    <source>
        <dbReference type="ARBA" id="ARBA00023098"/>
    </source>
</evidence>
<evidence type="ECO:0008006" key="11">
    <source>
        <dbReference type="Google" id="ProtNLM"/>
    </source>
</evidence>
<keyword evidence="6 8" id="KW-0472">Membrane</keyword>
<dbReference type="PANTHER" id="PTHR21212:SF0">
    <property type="entry name" value="SEIPIN"/>
    <property type="match status" value="1"/>
</dbReference>
<evidence type="ECO:0000256" key="1">
    <source>
        <dbReference type="ARBA" id="ARBA00004477"/>
    </source>
</evidence>
<dbReference type="GO" id="GO:0019915">
    <property type="term" value="P:lipid storage"/>
    <property type="evidence" value="ECO:0000318"/>
    <property type="project" value="GO_Central"/>
</dbReference>
<feature type="transmembrane region" description="Helical" evidence="8">
    <location>
        <begin position="40"/>
        <end position="67"/>
    </location>
</feature>
<reference evidence="10" key="2">
    <citation type="journal article" date="2009" name="Fungal Genet. Biol.">
        <title>The 2008 update of the Aspergillus nidulans genome annotation: a community effort.</title>
        <authorList>
            <person name="Wortman J.R."/>
            <person name="Gilsenan J.M."/>
            <person name="Joardar V."/>
            <person name="Deegan J."/>
            <person name="Clutterbuck J."/>
            <person name="Andersen M.R."/>
            <person name="Archer D."/>
            <person name="Bencina M."/>
            <person name="Braus G."/>
            <person name="Coutinho P."/>
            <person name="von Dohren H."/>
            <person name="Doonan J."/>
            <person name="Driessen A.J."/>
            <person name="Durek P."/>
            <person name="Espeso E."/>
            <person name="Fekete E."/>
            <person name="Flipphi M."/>
            <person name="Estrada C.G."/>
            <person name="Geysens S."/>
            <person name="Goldman G."/>
            <person name="de Groot P.W."/>
            <person name="Hansen K."/>
            <person name="Harris S.D."/>
            <person name="Heinekamp T."/>
            <person name="Helmstaedt K."/>
            <person name="Henrissat B."/>
            <person name="Hofmann G."/>
            <person name="Homan T."/>
            <person name="Horio T."/>
            <person name="Horiuchi H."/>
            <person name="James S."/>
            <person name="Jones M."/>
            <person name="Karaffa L."/>
            <person name="Karanyi Z."/>
            <person name="Kato M."/>
            <person name="Keller N."/>
            <person name="Kelly D.E."/>
            <person name="Kiel J.A."/>
            <person name="Kim J.M."/>
            <person name="van der Klei I.J."/>
            <person name="Klis F.M."/>
            <person name="Kovalchuk A."/>
            <person name="Krasevec N."/>
            <person name="Kubicek C.P."/>
            <person name="Liu B."/>
            <person name="Maccabe A."/>
            <person name="Meyer V."/>
            <person name="Mirabito P."/>
            <person name="Miskei M."/>
            <person name="Mos M."/>
            <person name="Mullins J."/>
            <person name="Nelson D.R."/>
            <person name="Nielsen J."/>
            <person name="Oakley B.R."/>
            <person name="Osmani S.A."/>
            <person name="Pakula T."/>
            <person name="Paszewski A."/>
            <person name="Paulsen I."/>
            <person name="Pilsyk S."/>
            <person name="Pocsi I."/>
            <person name="Punt P.J."/>
            <person name="Ram A.F."/>
            <person name="Ren Q."/>
            <person name="Robellet X."/>
            <person name="Robson G."/>
            <person name="Seiboth B."/>
            <person name="van Solingen P."/>
            <person name="Specht T."/>
            <person name="Sun J."/>
            <person name="Taheri-Talesh N."/>
            <person name="Takeshita N."/>
            <person name="Ussery D."/>
            <person name="vanKuyk P.A."/>
            <person name="Visser H."/>
            <person name="van de Vondervoort P.J."/>
            <person name="de Vries R.P."/>
            <person name="Walton J."/>
            <person name="Xiang X."/>
            <person name="Xiong Y."/>
            <person name="Zeng A.P."/>
            <person name="Brandt B.W."/>
            <person name="Cornell M.J."/>
            <person name="van den Hondel C.A."/>
            <person name="Visser J."/>
            <person name="Oliver S.G."/>
            <person name="Turner G."/>
        </authorList>
    </citation>
    <scope>GENOME REANNOTATION</scope>
    <source>
        <strain evidence="10">FGSC A4 / ATCC 38163 / CBS 112.46 / NRRL 194 / M139</strain>
    </source>
</reference>
<accession>C8V906</accession>
<feature type="transmembrane region" description="Helical" evidence="8">
    <location>
        <begin position="247"/>
        <end position="269"/>
    </location>
</feature>
<dbReference type="OMA" id="HSKQVQI"/>
<dbReference type="AlphaFoldDB" id="Q5B3B4"/>
<feature type="region of interest" description="Disordered" evidence="7">
    <location>
        <begin position="279"/>
        <end position="384"/>
    </location>
</feature>
<evidence type="ECO:0000256" key="3">
    <source>
        <dbReference type="ARBA" id="ARBA00022824"/>
    </source>
</evidence>
<dbReference type="Proteomes" id="UP000000560">
    <property type="component" value="Chromosome III"/>
</dbReference>
<evidence type="ECO:0000256" key="4">
    <source>
        <dbReference type="ARBA" id="ARBA00022989"/>
    </source>
</evidence>
<dbReference type="GO" id="GO:0034389">
    <property type="term" value="P:lipid droplet organization"/>
    <property type="evidence" value="ECO:0000318"/>
    <property type="project" value="GO_Central"/>
</dbReference>
<dbReference type="PANTHER" id="PTHR21212">
    <property type="entry name" value="BERNARDINELLI-SEIP CONGENITAL LIPODYSTROPHY 2 HOMOLOG BSCL2 PROTEIN"/>
    <property type="match status" value="1"/>
</dbReference>
<evidence type="ECO:0000313" key="10">
    <source>
        <dbReference type="Proteomes" id="UP000000560"/>
    </source>
</evidence>
<dbReference type="KEGG" id="ani:ANIA_04966"/>
<evidence type="ECO:0000256" key="7">
    <source>
        <dbReference type="SAM" id="MobiDB-lite"/>
    </source>
</evidence>
<dbReference type="eggNOG" id="KOG4200">
    <property type="taxonomic scope" value="Eukaryota"/>
</dbReference>
<keyword evidence="2 8" id="KW-0812">Transmembrane</keyword>
<dbReference type="CDD" id="cd23995">
    <property type="entry name" value="Seipin_BSCL2_like"/>
    <property type="match status" value="1"/>
</dbReference>
<organism evidence="9 10">
    <name type="scientific">Emericella nidulans (strain FGSC A4 / ATCC 38163 / CBS 112.46 / NRRL 194 / M139)</name>
    <name type="common">Aspergillus nidulans</name>
    <dbReference type="NCBI Taxonomy" id="227321"/>
    <lineage>
        <taxon>Eukaryota</taxon>
        <taxon>Fungi</taxon>
        <taxon>Dikarya</taxon>
        <taxon>Ascomycota</taxon>
        <taxon>Pezizomycotina</taxon>
        <taxon>Eurotiomycetes</taxon>
        <taxon>Eurotiomycetidae</taxon>
        <taxon>Eurotiales</taxon>
        <taxon>Aspergillaceae</taxon>
        <taxon>Aspergillus</taxon>
        <taxon>Aspergillus subgen. Nidulantes</taxon>
    </lineage>
</organism>
<gene>
    <name evidence="9" type="ORF">ANIA_04966</name>
</gene>
<sequence>MDSDNSSDEGVQTGPSFAAKATDTLLEPLRVLVSRNALTAYLSTFMFFATAICMIFVSALAYGVFYYNFIPRVGLERIVHLQFGDGHPWGIAALESGLISSQAYDVHVELELPRTPSNLATGNFMLDLTLLSQSSTSARTVGEITAPPISHSRRPAILTYASPLVDISSKVSFMPLYVLGWKREAERLAVPMMERVEFSRGTHNVPDTLRLEIQSEEKMQFYSAKVKFTASFTGLRWIMYHWRIPSFFVFSFMFWSVSMLSFSLCWILLACLSNKDVKTEEEEEEEEGGVKEEEDSGTEPTIKEEQSEKLGLLDIESTAETSDRESETDSDDGVNHLYDVGRKRRITTAESGPLEAAGSGTGTESAGPSGVQRRQSRLFKEEDS</sequence>
<dbReference type="Pfam" id="PF06775">
    <property type="entry name" value="Seipin"/>
    <property type="match status" value="1"/>
</dbReference>
<dbReference type="GeneID" id="2872762"/>
<feature type="compositionally biased region" description="Acidic residues" evidence="7">
    <location>
        <begin position="279"/>
        <end position="297"/>
    </location>
</feature>
<keyword evidence="10" id="KW-1185">Reference proteome</keyword>
<dbReference type="RefSeq" id="XP_662570.1">
    <property type="nucleotide sequence ID" value="XM_657478.1"/>
</dbReference>
<dbReference type="HOGENOM" id="CLU_043048_0_0_1"/>
<dbReference type="STRING" id="227321.Q5B3B4"/>
<keyword evidence="4 8" id="KW-1133">Transmembrane helix</keyword>
<dbReference type="GO" id="GO:0005789">
    <property type="term" value="C:endoplasmic reticulum membrane"/>
    <property type="evidence" value="ECO:0000318"/>
    <property type="project" value="GO_Central"/>
</dbReference>
<keyword evidence="3" id="KW-0256">Endoplasmic reticulum</keyword>
<dbReference type="EMBL" id="BN001303">
    <property type="protein sequence ID" value="CBF76380.1"/>
    <property type="molecule type" value="Genomic_DNA"/>
</dbReference>
<proteinExistence type="predicted"/>
<evidence type="ECO:0000256" key="6">
    <source>
        <dbReference type="ARBA" id="ARBA00023136"/>
    </source>
</evidence>
<dbReference type="InParanoid" id="Q5B3B4"/>
<protein>
    <recommendedName>
        <fullName evidence="11">Seipin</fullName>
    </recommendedName>
</protein>
<name>Q5B3B4_EMENI</name>
<dbReference type="GO" id="GO:0140042">
    <property type="term" value="P:lipid droplet formation"/>
    <property type="evidence" value="ECO:0007669"/>
    <property type="project" value="UniProtKB-ARBA"/>
</dbReference>
<dbReference type="InterPro" id="IPR009617">
    <property type="entry name" value="Seipin"/>
</dbReference>
<feature type="compositionally biased region" description="Low complexity" evidence="7">
    <location>
        <begin position="355"/>
        <end position="370"/>
    </location>
</feature>
<evidence type="ECO:0000256" key="2">
    <source>
        <dbReference type="ARBA" id="ARBA00022692"/>
    </source>
</evidence>